<evidence type="ECO:0000256" key="2">
    <source>
        <dbReference type="ARBA" id="ARBA00023158"/>
    </source>
</evidence>
<feature type="domain" description="XS" evidence="4">
    <location>
        <begin position="114"/>
        <end position="224"/>
    </location>
</feature>
<dbReference type="Pfam" id="PF03469">
    <property type="entry name" value="XH"/>
    <property type="match status" value="1"/>
</dbReference>
<dbReference type="InterPro" id="IPR005380">
    <property type="entry name" value="XS_domain"/>
</dbReference>
<dbReference type="PANTHER" id="PTHR21596:SF23">
    <property type="entry name" value="FACTOR OF DNA METHYLATION 4"/>
    <property type="match status" value="1"/>
</dbReference>
<evidence type="ECO:0000259" key="4">
    <source>
        <dbReference type="Pfam" id="PF03468"/>
    </source>
</evidence>
<evidence type="ECO:0000259" key="6">
    <source>
        <dbReference type="Pfam" id="PF03470"/>
    </source>
</evidence>
<evidence type="ECO:0000256" key="3">
    <source>
        <dbReference type="SAM" id="MobiDB-lite"/>
    </source>
</evidence>
<evidence type="ECO:0000259" key="5">
    <source>
        <dbReference type="Pfam" id="PF03469"/>
    </source>
</evidence>
<sequence length="618" mass="72763">MSRHGKEAVNSYPMELDDYEYRYYKDLKDGTRKVRIVGAKYYCPFCNGKKDYTFQELLEHATEIGLRSRKSDLKEKAKHLALKYYVKKYLTPEEKHLPSVKVDDLPRPSDKDPQFCWPPVGIVANIATQLINGRRVAGSGTQLRDELIMKGFEPVRVTPLWNIRGHSGFAAVEFSDGWDGFSNAMKFEKDFEVKRCGKKDYFGLSVVNRGDMLYGWVAKDDDYRSRNIIGKFLSKRDLKSVSLREAELRRHSSMLVSNLKGSLHQKDDRLKEIKSKYSETSASVRNLMNQKDKLIQYHNEEMKKMQQAAHDYFQTVSAEHEKARQNLEAQKRELEEQEAQLLQRENESERRRLDNEKKMNELATQEQKMAEERMLKLADEQKKEKEQLHEKILLLERTLDEKQALELEIQSLKGSLDVMKHMAEDGDITLKKKMEDIQEELKEKQENYDALDDLNTALMIRERKTNDELQEVRKELIQGFAQIKTRADIGIKRMGDLDQKPFHVVAKTKFSDEDTAREWVATMSSTWEEHLRDQSWHPFKEIIDEDDERLNGLKADCGDEVYNAVTRALMEMNQYNPSGRYIVRELWNFEQNRKARLNEAMELLLQFWKKVKKRRARY</sequence>
<proteinExistence type="predicted"/>
<feature type="compositionally biased region" description="Basic and acidic residues" evidence="3">
    <location>
        <begin position="344"/>
        <end position="354"/>
    </location>
</feature>
<keyword evidence="2" id="KW-0943">RNA-mediated gene silencing</keyword>
<dbReference type="InterPro" id="IPR045177">
    <property type="entry name" value="FDM1-5/IDN2"/>
</dbReference>
<protein>
    <submittedName>
        <fullName evidence="7">Factor of DNA methylation 4-like D</fullName>
    </submittedName>
</protein>
<evidence type="ECO:0000313" key="7">
    <source>
        <dbReference type="EMBL" id="QDC18034.1"/>
    </source>
</evidence>
<dbReference type="InterPro" id="IPR005379">
    <property type="entry name" value="FDM1-5/IDN2_XH"/>
</dbReference>
<dbReference type="InterPro" id="IPR005381">
    <property type="entry name" value="Znf-XS_domain"/>
</dbReference>
<dbReference type="PANTHER" id="PTHR21596">
    <property type="entry name" value="RIBONUCLEASE P SUBUNIT P38"/>
    <property type="match status" value="1"/>
</dbReference>
<dbReference type="Pfam" id="PF03470">
    <property type="entry name" value="zf-XS"/>
    <property type="match status" value="1"/>
</dbReference>
<accession>A0A4Y5U304</accession>
<name>A0A4Y5U304_HYPPE</name>
<dbReference type="GO" id="GO:0080188">
    <property type="term" value="P:gene silencing by siRNA-directed DNA methylation"/>
    <property type="evidence" value="ECO:0007669"/>
    <property type="project" value="InterPro"/>
</dbReference>
<dbReference type="Pfam" id="PF03468">
    <property type="entry name" value="XS"/>
    <property type="match status" value="1"/>
</dbReference>
<dbReference type="EMBL" id="MK883489">
    <property type="protein sequence ID" value="QDC18034.1"/>
    <property type="molecule type" value="Genomic_DNA"/>
</dbReference>
<feature type="domain" description="Factor of DNA methylation 1-5/IDN2" evidence="5">
    <location>
        <begin position="492"/>
        <end position="613"/>
    </location>
</feature>
<dbReference type="InterPro" id="IPR038588">
    <property type="entry name" value="XS_domain_sf"/>
</dbReference>
<reference evidence="7" key="1">
    <citation type="journal article" date="2019" name="Front. Plant Sci.">
        <title>Ovule Gene Expression Analysis in Sexual and Aposporous Apomictic Hypericum perforatum L. (Hypericaceae) Accessions.</title>
        <authorList>
            <person name="Galla G."/>
            <person name="Basso A."/>
            <person name="Grisan S."/>
            <person name="Bellucci M."/>
            <person name="Pupilli F."/>
            <person name="Barcaccia G."/>
        </authorList>
    </citation>
    <scope>NUCLEOTIDE SEQUENCE</scope>
</reference>
<dbReference type="AlphaFoldDB" id="A0A4Y5U304"/>
<organism evidence="7">
    <name type="scientific">Hypericum perforatum</name>
    <name type="common">St. John's wort</name>
    <dbReference type="NCBI Taxonomy" id="65561"/>
    <lineage>
        <taxon>Eukaryota</taxon>
        <taxon>Viridiplantae</taxon>
        <taxon>Streptophyta</taxon>
        <taxon>Embryophyta</taxon>
        <taxon>Tracheophyta</taxon>
        <taxon>Spermatophyta</taxon>
        <taxon>Magnoliopsida</taxon>
        <taxon>eudicotyledons</taxon>
        <taxon>Gunneridae</taxon>
        <taxon>Pentapetalae</taxon>
        <taxon>rosids</taxon>
        <taxon>fabids</taxon>
        <taxon>Malpighiales</taxon>
        <taxon>Hypericaceae</taxon>
        <taxon>Hypericeae</taxon>
        <taxon>Hypericum</taxon>
    </lineage>
</organism>
<evidence type="ECO:0000256" key="1">
    <source>
        <dbReference type="ARBA" id="ARBA00023054"/>
    </source>
</evidence>
<dbReference type="Gene3D" id="3.30.70.2890">
    <property type="entry name" value="XS domain"/>
    <property type="match status" value="1"/>
</dbReference>
<feature type="domain" description="Zinc finger-XS" evidence="6">
    <location>
        <begin position="43"/>
        <end position="82"/>
    </location>
</feature>
<feature type="region of interest" description="Disordered" evidence="3">
    <location>
        <begin position="330"/>
        <end position="354"/>
    </location>
</feature>
<keyword evidence="1" id="KW-0175">Coiled coil</keyword>